<dbReference type="Pfam" id="PF13462">
    <property type="entry name" value="Thioredoxin_4"/>
    <property type="match status" value="1"/>
</dbReference>
<dbReference type="GO" id="GO:0016491">
    <property type="term" value="F:oxidoreductase activity"/>
    <property type="evidence" value="ECO:0007669"/>
    <property type="project" value="UniProtKB-KW"/>
</dbReference>
<evidence type="ECO:0000256" key="1">
    <source>
        <dbReference type="ARBA" id="ARBA00005791"/>
    </source>
</evidence>
<accession>A0A2H1FI02</accession>
<feature type="transmembrane region" description="Helical" evidence="7">
    <location>
        <begin position="249"/>
        <end position="269"/>
    </location>
</feature>
<name>A0A2H1FI02_9ARCH</name>
<dbReference type="NCBIfam" id="TIGR04296">
    <property type="entry name" value="PEFG-CTERM"/>
    <property type="match status" value="1"/>
</dbReference>
<dbReference type="PANTHER" id="PTHR13887:SF14">
    <property type="entry name" value="DISULFIDE BOND FORMATION PROTEIN D"/>
    <property type="match status" value="1"/>
</dbReference>
<evidence type="ECO:0000256" key="7">
    <source>
        <dbReference type="SAM" id="Phobius"/>
    </source>
</evidence>
<comment type="similarity">
    <text evidence="1">Belongs to the thioredoxin family. DsbA subfamily.</text>
</comment>
<organism evidence="9 10">
    <name type="scientific">Candidatus Nitrosotalea okcheonensis</name>
    <dbReference type="NCBI Taxonomy" id="1903276"/>
    <lineage>
        <taxon>Archaea</taxon>
        <taxon>Nitrososphaerota</taxon>
        <taxon>Nitrososphaeria</taxon>
        <taxon>Nitrosotaleales</taxon>
        <taxon>Nitrosotaleaceae</taxon>
        <taxon>Nitrosotalea</taxon>
    </lineage>
</organism>
<dbReference type="OrthoDB" id="15256at2157"/>
<dbReference type="Proteomes" id="UP000230607">
    <property type="component" value="Chromosome 1"/>
</dbReference>
<proteinExistence type="inferred from homology"/>
<gene>
    <name evidence="9" type="ORF">NCS_30239</name>
</gene>
<reference evidence="10" key="1">
    <citation type="submission" date="2017-03" db="EMBL/GenBank/DDBJ databases">
        <authorList>
            <person name="Herbold C."/>
        </authorList>
    </citation>
    <scope>NUCLEOTIDE SEQUENCE [LARGE SCALE GENOMIC DNA]</scope>
</reference>
<dbReference type="PANTHER" id="PTHR13887">
    <property type="entry name" value="GLUTATHIONE S-TRANSFERASE KAPPA"/>
    <property type="match status" value="1"/>
</dbReference>
<dbReference type="InterPro" id="IPR013766">
    <property type="entry name" value="Thioredoxin_domain"/>
</dbReference>
<dbReference type="InterPro" id="IPR027560">
    <property type="entry name" value="PEFG-CTERM"/>
</dbReference>
<protein>
    <submittedName>
        <fullName evidence="9">DSBA oxidoreductase (Modular protein)</fullName>
    </submittedName>
</protein>
<keyword evidence="10" id="KW-1185">Reference proteome</keyword>
<keyword evidence="7" id="KW-0812">Transmembrane</keyword>
<feature type="domain" description="Thioredoxin" evidence="8">
    <location>
        <begin position="23"/>
        <end position="243"/>
    </location>
</feature>
<evidence type="ECO:0000256" key="5">
    <source>
        <dbReference type="ARBA" id="ARBA00023157"/>
    </source>
</evidence>
<keyword evidence="4" id="KW-0560">Oxidoreductase</keyword>
<comment type="similarity">
    <text evidence="2">Belongs to the glutaredoxin family.</text>
</comment>
<evidence type="ECO:0000256" key="6">
    <source>
        <dbReference type="ARBA" id="ARBA00023284"/>
    </source>
</evidence>
<dbReference type="InterPro" id="IPR036249">
    <property type="entry name" value="Thioredoxin-like_sf"/>
</dbReference>
<keyword evidence="6" id="KW-0676">Redox-active center</keyword>
<keyword evidence="7" id="KW-0472">Membrane</keyword>
<dbReference type="PROSITE" id="PS51352">
    <property type="entry name" value="THIOREDOXIN_2"/>
    <property type="match status" value="1"/>
</dbReference>
<evidence type="ECO:0000256" key="3">
    <source>
        <dbReference type="ARBA" id="ARBA00022729"/>
    </source>
</evidence>
<keyword evidence="7" id="KW-1133">Transmembrane helix</keyword>
<evidence type="ECO:0000259" key="8">
    <source>
        <dbReference type="PROSITE" id="PS51352"/>
    </source>
</evidence>
<evidence type="ECO:0000256" key="2">
    <source>
        <dbReference type="ARBA" id="ARBA00007787"/>
    </source>
</evidence>
<dbReference type="RefSeq" id="WP_157928566.1">
    <property type="nucleotide sequence ID" value="NZ_LT841358.1"/>
</dbReference>
<dbReference type="Gene3D" id="3.40.30.10">
    <property type="entry name" value="Glutaredoxin"/>
    <property type="match status" value="1"/>
</dbReference>
<evidence type="ECO:0000313" key="9">
    <source>
        <dbReference type="EMBL" id="SMH72399.1"/>
    </source>
</evidence>
<keyword evidence="5" id="KW-1015">Disulfide bond</keyword>
<dbReference type="InterPro" id="IPR012336">
    <property type="entry name" value="Thioredoxin-like_fold"/>
</dbReference>
<dbReference type="SUPFAM" id="SSF52833">
    <property type="entry name" value="Thioredoxin-like"/>
    <property type="match status" value="1"/>
</dbReference>
<dbReference type="EMBL" id="LT841358">
    <property type="protein sequence ID" value="SMH72399.1"/>
    <property type="molecule type" value="Genomic_DNA"/>
</dbReference>
<evidence type="ECO:0000313" key="10">
    <source>
        <dbReference type="Proteomes" id="UP000230607"/>
    </source>
</evidence>
<sequence>MKIALSIIMFSVLVAGTSYAFAQTMQGSMPAIDSMKNSSMNGNMSNWGNKTMMNEGAMMASGNIDLSKASPVLGSPNAPVTIIEFGDYQCPKCDAWFKNEEPTIKANYIDTNKTKLYFVDFPYLGADSPVAAQAAHCAGDQNKYWEYHDYLYSNQGAIQSGWANSNNLKSYAITLGLDASKFNSCLDSGKYADSVAYNKDIGSSKGIQGTPAFFIVGSSGSMQEIMGPQPAAIFSSTIDQISTQPVPEFGSIASLILVVALVSIITVSAKTRLRFIPRS</sequence>
<evidence type="ECO:0000256" key="4">
    <source>
        <dbReference type="ARBA" id="ARBA00023002"/>
    </source>
</evidence>
<dbReference type="AlphaFoldDB" id="A0A2H1FI02"/>
<keyword evidence="3" id="KW-0732">Signal</keyword>